<dbReference type="CDD" id="cd11304">
    <property type="entry name" value="Cadherin_repeat"/>
    <property type="match status" value="1"/>
</dbReference>
<dbReference type="PANTHER" id="PTHR24033">
    <property type="entry name" value="EGF-LIKE DOMAIN-CONTAINING PROTEIN"/>
    <property type="match status" value="1"/>
</dbReference>
<dbReference type="SUPFAM" id="SSF49313">
    <property type="entry name" value="Cadherin-like"/>
    <property type="match status" value="1"/>
</dbReference>
<reference evidence="5" key="1">
    <citation type="submission" date="2021-09" db="EMBL/GenBank/DDBJ databases">
        <authorList>
            <consortium name="Pathogen Informatics"/>
        </authorList>
    </citation>
    <scope>NUCLEOTIDE SEQUENCE</scope>
</reference>
<evidence type="ECO:0000259" key="4">
    <source>
        <dbReference type="PROSITE" id="PS50268"/>
    </source>
</evidence>
<name>A0A8J2LTG0_9BILA</name>
<dbReference type="PROSITE" id="PS50268">
    <property type="entry name" value="CADHERIN_2"/>
    <property type="match status" value="1"/>
</dbReference>
<dbReference type="InterPro" id="IPR051830">
    <property type="entry name" value="NOTCH_homolog"/>
</dbReference>
<evidence type="ECO:0000313" key="6">
    <source>
        <dbReference type="Proteomes" id="UP000746747"/>
    </source>
</evidence>
<accession>A0A8J2LTG0</accession>
<dbReference type="CDD" id="cd00054">
    <property type="entry name" value="EGF_CA"/>
    <property type="match status" value="1"/>
</dbReference>
<feature type="disulfide bond" evidence="2">
    <location>
        <begin position="272"/>
        <end position="281"/>
    </location>
</feature>
<dbReference type="Pfam" id="PF25024">
    <property type="entry name" value="EGF_TEN"/>
    <property type="match status" value="1"/>
</dbReference>
<dbReference type="PROSITE" id="PS00022">
    <property type="entry name" value="EGF_1"/>
    <property type="match status" value="3"/>
</dbReference>
<keyword evidence="2" id="KW-1015">Disulfide bond</keyword>
<dbReference type="PROSITE" id="PS01186">
    <property type="entry name" value="EGF_2"/>
    <property type="match status" value="1"/>
</dbReference>
<dbReference type="Pfam" id="PF00028">
    <property type="entry name" value="Cadherin"/>
    <property type="match status" value="1"/>
</dbReference>
<feature type="domain" description="EGF-like" evidence="3">
    <location>
        <begin position="112"/>
        <end position="146"/>
    </location>
</feature>
<feature type="domain" description="EGF-like" evidence="3">
    <location>
        <begin position="180"/>
        <end position="214"/>
    </location>
</feature>
<feature type="domain" description="EGF-like" evidence="3">
    <location>
        <begin position="248"/>
        <end position="282"/>
    </location>
</feature>
<dbReference type="GO" id="GO:0007156">
    <property type="term" value="P:homophilic cell adhesion via plasma membrane adhesion molecules"/>
    <property type="evidence" value="ECO:0007669"/>
    <property type="project" value="InterPro"/>
</dbReference>
<dbReference type="GO" id="GO:0009653">
    <property type="term" value="P:anatomical structure morphogenesis"/>
    <property type="evidence" value="ECO:0007669"/>
    <property type="project" value="UniProtKB-ARBA"/>
</dbReference>
<sequence>MLHKHRKHHNQQFLVVEKRSMRMKRRTNLERIVEFTAENSPYSILKNVTIHAEQTPYFQINDNKFDIYSKDAHKKALNVRNYRRNDDTLSTEGNAFKLRSLTKINLIGQKRAAKDCLAVSNCSNNGECIDLNVCRCNVGYEGIDCAQISCSALKNCSQNGYCIAPNICKCFDGWQQQDCSEPTCHLINNCSGHGTCVSRNECECEPMFEGFDCSKQIRNCSNTSCNSHGLCVNNKCICETGWTGSFCSEAVCDQLNNCSGSGICIRPQLCECFHGFSGDDCSICADPTCNLCDAKCVHGLCDANTRTCICHDDWTGPNCDICATKKCNTLSAVLYVLPTAAGIHQRSENILVYGNNLPFVSSKRYTCLYGNTAADGFYVSSSLVRCTIPSLALPGRYLFNIIPYGSDKAIPFLDKRLIHFTLYNECNQAECEGYCLGAICVCPTDRKGAFCEQTKILPKLNREILSNETLIEAVEGEPYTVKIPIQHENTIFNIETDANGMTIFPNGMVFWSQPIGRIQPYTVNVTGTSLTGGYEAGWNLTVKPMYTPMITEVEDVDDTNMKVIKGIVNYNAKFIGNVPVRMLIYQNDKLMENTTTISTADGHFKFIQYPFDETNPTSVFVIHPGETKPDAITSPNNVTWATFDIEYNPKIKMKPGGQIDENYELTNRGGEVLLNCQLELIIPRDKIQIVKYEKIIKGIAVDESKSMEVTFAAGNTLDNTTLILQFKCTDTPRKLIWQQIEVERERAMFVSYPSEILISIPSRVPPKIATVDIVNKEGYQFSSVPRISIRPDYSPLFLIATKPSLENITEFNNLESTLTLFLSYRPLLPVEIANWTISGDLILFDGNKELFTVKYHNYVTSDSFDFQITVMDELSALNATHFVNDAEIMLRNDLLGYNDKKHTKSDGSVIFFSIIEGTYQLTVKSPTHAMVIMIVQPSFINSSLTIFAPISSTYSPVVEDGKLSLEEINKQQKIPFPKLHFTPSTIMVPVNGTEEMNLLISSDFDGPSDNIAVLPSVEIHEEHLPFTFATADVRNGLGLGDGYHMKSKLSRVSNQTESAIACTVFALQIPYIYMVQNSMSNYMRSVMILTDNRNKQSDKVQLCEVGLQTVPAEASIWVKTTIYCNCAMRVKEYCRLQYVSAASCGSAWKYIPDDTISLQTIATFIVMIAECRTAGVNFHKIRQFLECASSLDSYCLISQQRSLNKNKFSWESQQWTQFDQFTMVNEKADDILQKYFSALKMLTSQTVDIVALYKAFFERLNILLPFKHFEEINNNKWFSKFFESISESSDSGLAISETEFKKLEDEKGGAILAHRWNATVDEWSKISSLSSKVNISGMKFVDARELIISSDRLKTLARQYGTDNPFALLHDYIGRLLSWESENMSGSQQVLKFASDYEDICAYAYSLITPEKLYENGEFNIRLKVINKKKESLESVKVTLEMIQSRADTSSGTDATPSMQFWIGPVMLDGIGSIDHTSKLLPNMSFVASWNLKPVKNMRLIHETEYQFEAILILKFTQNGRRSVQRIATQTVIFRPRPSLKIYYLISNLTHSKIAQDTDVPQATFNVMIVFMNTGYSNLKNVKVEEIRISVLSKDSVKNFIPYRINGIISSSDSDIEDEILSNFHFIIANIESGKTNGVIHDFKVTTSVNGELIELEDTQTFTIQQFISPIKFLVSSQINPASLFYYDVQKAVMRTIVPLIFVNVNEKSSISDGKPFRQQIITFRLNESQQQLTPFYGQIPYPTDLENDFEVLRVNQITKNGALKLIDPRNVWSSNTDRRFVHFIDDNLLEASEFIAYEIIYGNAELFLRPHFEFPVYNIPLVTENWPHVGNEIAHITATSANQSTLRYELYSNFSEMDDYFSINPQTGVINLKKEIQPAEVGNGYCATVRATDEYGRSETAVVTIGFDGFVKECHKIVNFSDLRPLTYIPSQSHSSSSKPATQINVTNGDANYTSEIPKLYRLSHITTPPLSSTLSSTKAKTAQTGTSEIGGYRMKSFVTRKHGYTKLIATQSVSDSSGRLNLTLDSSDIFQLSSTVASDSRADLSIASDTGSAVGAAESNLNGPLYPCEFGSTDTSKNVNLSTDKSYKAYIIGNTKDDSLLSREEIQSELEGINERRVTSSGSFSSGSANGRSSNELLYITGQRSDISNTTTIDPYGIFITMDQSGLLPESGISAASFTLINVATDDSFKTTEDSNINLNTQMSVSNKDPKEVSKSYSLFSTEIPVEKDLFPVAITYTNITSNHQPVRHAESIYNISTTNTINFYSLNNNLETELSSSENNGEAIVTDDTAVKSDDSENYQSQMTSFHKSTYYDLTSPIPQISEFVGPDKIEYSTIERSNIQPATKIPITVSSGDSFMNSEDNENILEMACRLKDTEPIWGLICDLSKTLESSIEKQNP</sequence>
<dbReference type="Proteomes" id="UP000746747">
    <property type="component" value="Unassembled WGS sequence"/>
</dbReference>
<dbReference type="GO" id="GO:0005509">
    <property type="term" value="F:calcium ion binding"/>
    <property type="evidence" value="ECO:0007669"/>
    <property type="project" value="UniProtKB-UniRule"/>
</dbReference>
<keyword evidence="2" id="KW-0245">EGF-like domain</keyword>
<feature type="domain" description="Cadherin" evidence="4">
    <location>
        <begin position="1831"/>
        <end position="1961"/>
    </location>
</feature>
<dbReference type="PANTHER" id="PTHR24033:SF232">
    <property type="entry name" value="LAMININ SUBUNIT GAMMA-2-RELATED"/>
    <property type="match status" value="1"/>
</dbReference>
<evidence type="ECO:0000256" key="2">
    <source>
        <dbReference type="PROSITE-ProRule" id="PRU00076"/>
    </source>
</evidence>
<dbReference type="InterPro" id="IPR000742">
    <property type="entry name" value="EGF"/>
</dbReference>
<gene>
    <name evidence="5" type="ORF">CJOHNSTONI_LOCUS3234</name>
</gene>
<proteinExistence type="predicted"/>
<feature type="disulfide bond" evidence="2">
    <location>
        <begin position="136"/>
        <end position="145"/>
    </location>
</feature>
<comment type="caution">
    <text evidence="2">Lacks conserved residue(s) required for the propagation of feature annotation.</text>
</comment>
<keyword evidence="1" id="KW-0106">Calcium</keyword>
<feature type="disulfide bond" evidence="2">
    <location>
        <begin position="204"/>
        <end position="213"/>
    </location>
</feature>
<organism evidence="5 6">
    <name type="scientific">Cercopithifilaria johnstoni</name>
    <dbReference type="NCBI Taxonomy" id="2874296"/>
    <lineage>
        <taxon>Eukaryota</taxon>
        <taxon>Metazoa</taxon>
        <taxon>Ecdysozoa</taxon>
        <taxon>Nematoda</taxon>
        <taxon>Chromadorea</taxon>
        <taxon>Rhabditida</taxon>
        <taxon>Spirurina</taxon>
        <taxon>Spiruromorpha</taxon>
        <taxon>Filarioidea</taxon>
        <taxon>Onchocercidae</taxon>
        <taxon>Cercopithifilaria</taxon>
    </lineage>
</organism>
<dbReference type="InterPro" id="IPR002126">
    <property type="entry name" value="Cadherin-like_dom"/>
</dbReference>
<dbReference type="InterPro" id="IPR015919">
    <property type="entry name" value="Cadherin-like_sf"/>
</dbReference>
<dbReference type="PROSITE" id="PS50026">
    <property type="entry name" value="EGF_3"/>
    <property type="match status" value="3"/>
</dbReference>
<evidence type="ECO:0000256" key="1">
    <source>
        <dbReference type="PROSITE-ProRule" id="PRU00043"/>
    </source>
</evidence>
<dbReference type="OrthoDB" id="5790562at2759"/>
<dbReference type="GO" id="GO:0016020">
    <property type="term" value="C:membrane"/>
    <property type="evidence" value="ECO:0007669"/>
    <property type="project" value="InterPro"/>
</dbReference>
<keyword evidence="6" id="KW-1185">Reference proteome</keyword>
<dbReference type="SMART" id="SM00181">
    <property type="entry name" value="EGF"/>
    <property type="match status" value="7"/>
</dbReference>
<dbReference type="Gene3D" id="2.60.40.60">
    <property type="entry name" value="Cadherins"/>
    <property type="match status" value="1"/>
</dbReference>
<evidence type="ECO:0000259" key="3">
    <source>
        <dbReference type="PROSITE" id="PS50026"/>
    </source>
</evidence>
<comment type="caution">
    <text evidence="5">The sequence shown here is derived from an EMBL/GenBank/DDBJ whole genome shotgun (WGS) entry which is preliminary data.</text>
</comment>
<dbReference type="EMBL" id="CAKAEH010001135">
    <property type="protein sequence ID" value="CAG9532966.1"/>
    <property type="molecule type" value="Genomic_DNA"/>
</dbReference>
<protein>
    <submittedName>
        <fullName evidence="5">Uncharacterized protein</fullName>
    </submittedName>
</protein>
<dbReference type="Gene3D" id="2.10.25.10">
    <property type="entry name" value="Laminin"/>
    <property type="match status" value="3"/>
</dbReference>
<evidence type="ECO:0000313" key="5">
    <source>
        <dbReference type="EMBL" id="CAG9532966.1"/>
    </source>
</evidence>